<keyword evidence="8" id="KW-1185">Reference proteome</keyword>
<keyword evidence="3" id="KW-0061">Asparagine biosynthesis</keyword>
<dbReference type="Pfam" id="PF00733">
    <property type="entry name" value="Asn_synthase"/>
    <property type="match status" value="1"/>
</dbReference>
<evidence type="ECO:0000256" key="2">
    <source>
        <dbReference type="ARBA" id="ARBA00012737"/>
    </source>
</evidence>
<evidence type="ECO:0000256" key="3">
    <source>
        <dbReference type="ARBA" id="ARBA00022888"/>
    </source>
</evidence>
<dbReference type="InterPro" id="IPR001962">
    <property type="entry name" value="Asn_synthase"/>
</dbReference>
<dbReference type="InterPro" id="IPR014729">
    <property type="entry name" value="Rossmann-like_a/b/a_fold"/>
</dbReference>
<feature type="domain" description="Asparagine synthetase" evidence="6">
    <location>
        <begin position="250"/>
        <end position="539"/>
    </location>
</feature>
<feature type="region of interest" description="Disordered" evidence="5">
    <location>
        <begin position="31"/>
        <end position="59"/>
    </location>
</feature>
<dbReference type="SUPFAM" id="SSF52402">
    <property type="entry name" value="Adenine nucleotide alpha hydrolases-like"/>
    <property type="match status" value="1"/>
</dbReference>
<dbReference type="AlphaFoldDB" id="A0A7K3M2F5"/>
<comment type="catalytic activity">
    <reaction evidence="4">
        <text>L-aspartate + L-glutamine + ATP + H2O = L-asparagine + L-glutamate + AMP + diphosphate + H(+)</text>
        <dbReference type="Rhea" id="RHEA:12228"/>
        <dbReference type="ChEBI" id="CHEBI:15377"/>
        <dbReference type="ChEBI" id="CHEBI:15378"/>
        <dbReference type="ChEBI" id="CHEBI:29985"/>
        <dbReference type="ChEBI" id="CHEBI:29991"/>
        <dbReference type="ChEBI" id="CHEBI:30616"/>
        <dbReference type="ChEBI" id="CHEBI:33019"/>
        <dbReference type="ChEBI" id="CHEBI:58048"/>
        <dbReference type="ChEBI" id="CHEBI:58359"/>
        <dbReference type="ChEBI" id="CHEBI:456215"/>
        <dbReference type="EC" id="6.3.5.4"/>
    </reaction>
</comment>
<evidence type="ECO:0000256" key="5">
    <source>
        <dbReference type="SAM" id="MobiDB-lite"/>
    </source>
</evidence>
<sequence>MGKPRHPFESCPLCPTMRPGVGPIGCRRERMRGGRRQDGAMQGDRSRRTLGMCGRVGPGDRSRVDAMSDVLGGVRGLIDQPGAALRADAGSVRWAAPDTDANQHTGVSWSPTPLPASLPPDDSRIAREHDAFSLVVDSRAARLHSGISGAVPIYMDAGSAPDKDPHVHFCSRIEPLARTQAGGARPDWDAWAHILAAGGPLGGRTVFAGIHRMQPWSRITVTPGSAPEVNSTGWPWLDVDAVSGASVDTVRDALAETVSALGMRQGLTCLLSGGWDSRVLTAIASGLVPEQLTAWTTSSDTGTVMEELVAAKVAGMLGIQHEIVPPVRDDFGADLEHFARSVDYQTSFHVWLVPLARALAGTSRTVLDGLGGGLFVGGAFPDEDSERPILDRRFDRLARYLHGAEEILDARVVEQLRERTRASFDTVAAPLVNHPFGSTFTAYLTRTLPGISLAPYGLLSSATPVATPFLDDAVVRAALAIPAEQHADGRLYPELLRPFAPQLADLPTALELTPQERPHQRRVSSAEAARVLRDIVTREPVRQLLSPELVVADLDIWRKYLNLTRPQHLIRGLATLSLWLDHYEDVLDGSGIDALLGRG</sequence>
<dbReference type="GO" id="GO:0006529">
    <property type="term" value="P:asparagine biosynthetic process"/>
    <property type="evidence" value="ECO:0007669"/>
    <property type="project" value="UniProtKB-KW"/>
</dbReference>
<dbReference type="GO" id="GO:0004066">
    <property type="term" value="F:asparagine synthase (glutamine-hydrolyzing) activity"/>
    <property type="evidence" value="ECO:0007669"/>
    <property type="project" value="UniProtKB-EC"/>
</dbReference>
<keyword evidence="3" id="KW-0028">Amino-acid biosynthesis</keyword>
<dbReference type="PANTHER" id="PTHR43284:SF1">
    <property type="entry name" value="ASPARAGINE SYNTHETASE"/>
    <property type="match status" value="1"/>
</dbReference>
<evidence type="ECO:0000313" key="8">
    <source>
        <dbReference type="Proteomes" id="UP000460435"/>
    </source>
</evidence>
<comment type="pathway">
    <text evidence="1">Amino-acid biosynthesis; L-asparagine biosynthesis; L-asparagine from L-aspartate (L-Gln route): step 1/1.</text>
</comment>
<dbReference type="InterPro" id="IPR051786">
    <property type="entry name" value="ASN_synthetase/amidase"/>
</dbReference>
<evidence type="ECO:0000313" key="7">
    <source>
        <dbReference type="EMBL" id="NDL57430.1"/>
    </source>
</evidence>
<evidence type="ECO:0000259" key="6">
    <source>
        <dbReference type="Pfam" id="PF00733"/>
    </source>
</evidence>
<dbReference type="Gene3D" id="3.40.50.620">
    <property type="entry name" value="HUPs"/>
    <property type="match status" value="1"/>
</dbReference>
<evidence type="ECO:0000256" key="4">
    <source>
        <dbReference type="ARBA" id="ARBA00048741"/>
    </source>
</evidence>
<proteinExistence type="predicted"/>
<gene>
    <name evidence="7" type="ORF">F7O44_10135</name>
</gene>
<reference evidence="7 8" key="1">
    <citation type="submission" date="2019-11" db="EMBL/GenBank/DDBJ databases">
        <authorList>
            <person name="Li X.-J."/>
            <person name="Feng X.-M."/>
        </authorList>
    </citation>
    <scope>NUCLEOTIDE SEQUENCE [LARGE SCALE GENOMIC DNA]</scope>
    <source>
        <strain evidence="7 8">XMNu-373</strain>
    </source>
</reference>
<organism evidence="7 8">
    <name type="scientific">Phytoactinopolyspora mesophila</name>
    <dbReference type="NCBI Taxonomy" id="2650750"/>
    <lineage>
        <taxon>Bacteria</taxon>
        <taxon>Bacillati</taxon>
        <taxon>Actinomycetota</taxon>
        <taxon>Actinomycetes</taxon>
        <taxon>Jiangellales</taxon>
        <taxon>Jiangellaceae</taxon>
        <taxon>Phytoactinopolyspora</taxon>
    </lineage>
</organism>
<evidence type="ECO:0000256" key="1">
    <source>
        <dbReference type="ARBA" id="ARBA00005187"/>
    </source>
</evidence>
<dbReference type="Proteomes" id="UP000460435">
    <property type="component" value="Unassembled WGS sequence"/>
</dbReference>
<dbReference type="EMBL" id="WLZY01000003">
    <property type="protein sequence ID" value="NDL57430.1"/>
    <property type="molecule type" value="Genomic_DNA"/>
</dbReference>
<dbReference type="PANTHER" id="PTHR43284">
    <property type="entry name" value="ASPARAGINE SYNTHETASE (GLUTAMINE-HYDROLYZING)"/>
    <property type="match status" value="1"/>
</dbReference>
<name>A0A7K3M2F5_9ACTN</name>
<protein>
    <recommendedName>
        <fullName evidence="2">asparagine synthase (glutamine-hydrolyzing)</fullName>
        <ecNumber evidence="2">6.3.5.4</ecNumber>
    </recommendedName>
</protein>
<comment type="caution">
    <text evidence="7">The sequence shown here is derived from an EMBL/GenBank/DDBJ whole genome shotgun (WGS) entry which is preliminary data.</text>
</comment>
<dbReference type="EC" id="6.3.5.4" evidence="2"/>
<accession>A0A7K3M2F5</accession>